<evidence type="ECO:0000256" key="3">
    <source>
        <dbReference type="SAM" id="MobiDB-lite"/>
    </source>
</evidence>
<protein>
    <recommendedName>
        <fullName evidence="4">WRC domain-containing protein</fullName>
    </recommendedName>
</protein>
<comment type="caution">
    <text evidence="2">Lacks conserved residue(s) required for the propagation of feature annotation.</text>
</comment>
<feature type="domain" description="WRC" evidence="4">
    <location>
        <begin position="110"/>
        <end position="154"/>
    </location>
</feature>
<sequence length="282" mass="31232">MRIRKHAKLAGLSLTTTTAPADLTPQSTSRFHSPHVCQLNQSPWDLLSFPPDSPSSPFQVDGEESNYTANGSSANSIGAVESEASMKISLNVEDKNVSNYNHGIELGFRNGGTILCCKTNGKSWKCKKEASKGHSLCERHLAHQLRDYDSLPAHPSAAAKKLEKPAATAPIRRRGRPRKVQAPHPPPAAAAKPYEFYYYSGFGPRWGKKRGVSSHVPKPDRVEKEEEIVRGIVPHSSLPPSSEIESDEFDYVEDPEEENNLNVKKMRRGRKPIKARSLKSLM</sequence>
<dbReference type="PANTHER" id="PTHR34680">
    <property type="entry name" value="EXPRESSED PROTEIN"/>
    <property type="match status" value="1"/>
</dbReference>
<dbReference type="InterPro" id="IPR014977">
    <property type="entry name" value="WRC_dom"/>
</dbReference>
<keyword evidence="6" id="KW-1185">Reference proteome</keyword>
<feature type="region of interest" description="Disordered" evidence="3">
    <location>
        <begin position="50"/>
        <end position="74"/>
    </location>
</feature>
<feature type="compositionally biased region" description="Basic residues" evidence="3">
    <location>
        <begin position="264"/>
        <end position="282"/>
    </location>
</feature>
<comment type="caution">
    <text evidence="5">The sequence shown here is derived from an EMBL/GenBank/DDBJ whole genome shotgun (WGS) entry which is preliminary data.</text>
</comment>
<dbReference type="EMBL" id="JACTNZ010000001">
    <property type="protein sequence ID" value="KAG5565871.1"/>
    <property type="molecule type" value="Genomic_DNA"/>
</dbReference>
<feature type="compositionally biased region" description="Polar residues" evidence="3">
    <location>
        <begin position="65"/>
        <end position="74"/>
    </location>
</feature>
<feature type="compositionally biased region" description="Basic and acidic residues" evidence="3">
    <location>
        <begin position="217"/>
        <end position="229"/>
    </location>
</feature>
<proteinExistence type="predicted"/>
<evidence type="ECO:0000256" key="1">
    <source>
        <dbReference type="ARBA" id="ARBA00023242"/>
    </source>
</evidence>
<feature type="compositionally biased region" description="Acidic residues" evidence="3">
    <location>
        <begin position="244"/>
        <end position="259"/>
    </location>
</feature>
<dbReference type="Proteomes" id="UP000823749">
    <property type="component" value="Chromosome 1"/>
</dbReference>
<evidence type="ECO:0000313" key="6">
    <source>
        <dbReference type="Proteomes" id="UP000823749"/>
    </source>
</evidence>
<keyword evidence="1" id="KW-0539">Nucleus</keyword>
<evidence type="ECO:0000256" key="2">
    <source>
        <dbReference type="PROSITE-ProRule" id="PRU01002"/>
    </source>
</evidence>
<feature type="region of interest" description="Disordered" evidence="3">
    <location>
        <begin position="209"/>
        <end position="282"/>
    </location>
</feature>
<evidence type="ECO:0000313" key="5">
    <source>
        <dbReference type="EMBL" id="KAG5565871.1"/>
    </source>
</evidence>
<name>A0AAV6LP58_9ERIC</name>
<gene>
    <name evidence="5" type="ORF">RHGRI_001699</name>
</gene>
<evidence type="ECO:0000259" key="4">
    <source>
        <dbReference type="PROSITE" id="PS51667"/>
    </source>
</evidence>
<dbReference type="PANTHER" id="PTHR34680:SF3">
    <property type="entry name" value="EXPRESSED PROTEIN"/>
    <property type="match status" value="1"/>
</dbReference>
<dbReference type="AlphaFoldDB" id="A0AAV6LP58"/>
<accession>A0AAV6LP58</accession>
<reference evidence="5" key="1">
    <citation type="submission" date="2020-08" db="EMBL/GenBank/DDBJ databases">
        <title>Plant Genome Project.</title>
        <authorList>
            <person name="Zhang R.-G."/>
        </authorList>
    </citation>
    <scope>NUCLEOTIDE SEQUENCE</scope>
    <source>
        <strain evidence="5">WSP0</strain>
        <tissue evidence="5">Leaf</tissue>
    </source>
</reference>
<dbReference type="PROSITE" id="PS51667">
    <property type="entry name" value="WRC"/>
    <property type="match status" value="1"/>
</dbReference>
<dbReference type="Pfam" id="PF08879">
    <property type="entry name" value="WRC"/>
    <property type="match status" value="1"/>
</dbReference>
<organism evidence="5 6">
    <name type="scientific">Rhododendron griersonianum</name>
    <dbReference type="NCBI Taxonomy" id="479676"/>
    <lineage>
        <taxon>Eukaryota</taxon>
        <taxon>Viridiplantae</taxon>
        <taxon>Streptophyta</taxon>
        <taxon>Embryophyta</taxon>
        <taxon>Tracheophyta</taxon>
        <taxon>Spermatophyta</taxon>
        <taxon>Magnoliopsida</taxon>
        <taxon>eudicotyledons</taxon>
        <taxon>Gunneridae</taxon>
        <taxon>Pentapetalae</taxon>
        <taxon>asterids</taxon>
        <taxon>Ericales</taxon>
        <taxon>Ericaceae</taxon>
        <taxon>Ericoideae</taxon>
        <taxon>Rhodoreae</taxon>
        <taxon>Rhododendron</taxon>
    </lineage>
</organism>
<feature type="compositionally biased region" description="Basic residues" evidence="3">
    <location>
        <begin position="171"/>
        <end position="181"/>
    </location>
</feature>
<feature type="region of interest" description="Disordered" evidence="3">
    <location>
        <begin position="156"/>
        <end position="187"/>
    </location>
</feature>